<name>A0A9J5XCR0_SOLCO</name>
<sequence>MIALALSTKVEQLKLRTIYTSSAVLKVKSPRNSAMELKYYLTLKPAQTCLSGRTNKGHR</sequence>
<evidence type="ECO:0000313" key="2">
    <source>
        <dbReference type="Proteomes" id="UP000824120"/>
    </source>
</evidence>
<organism evidence="1 2">
    <name type="scientific">Solanum commersonii</name>
    <name type="common">Commerson's wild potato</name>
    <name type="synonym">Commerson's nightshade</name>
    <dbReference type="NCBI Taxonomy" id="4109"/>
    <lineage>
        <taxon>Eukaryota</taxon>
        <taxon>Viridiplantae</taxon>
        <taxon>Streptophyta</taxon>
        <taxon>Embryophyta</taxon>
        <taxon>Tracheophyta</taxon>
        <taxon>Spermatophyta</taxon>
        <taxon>Magnoliopsida</taxon>
        <taxon>eudicotyledons</taxon>
        <taxon>Gunneridae</taxon>
        <taxon>Pentapetalae</taxon>
        <taxon>asterids</taxon>
        <taxon>lamiids</taxon>
        <taxon>Solanales</taxon>
        <taxon>Solanaceae</taxon>
        <taxon>Solanoideae</taxon>
        <taxon>Solaneae</taxon>
        <taxon>Solanum</taxon>
    </lineage>
</organism>
<gene>
    <name evidence="1" type="ORF">H5410_045817</name>
</gene>
<dbReference type="AlphaFoldDB" id="A0A9J5XCR0"/>
<dbReference type="EMBL" id="JACXVP010000009">
    <property type="protein sequence ID" value="KAG5585383.1"/>
    <property type="molecule type" value="Genomic_DNA"/>
</dbReference>
<evidence type="ECO:0000313" key="1">
    <source>
        <dbReference type="EMBL" id="KAG5585383.1"/>
    </source>
</evidence>
<reference evidence="1 2" key="1">
    <citation type="submission" date="2020-09" db="EMBL/GenBank/DDBJ databases">
        <title>De no assembly of potato wild relative species, Solanum commersonii.</title>
        <authorList>
            <person name="Cho K."/>
        </authorList>
    </citation>
    <scope>NUCLEOTIDE SEQUENCE [LARGE SCALE GENOMIC DNA]</scope>
    <source>
        <strain evidence="1">LZ3.2</strain>
        <tissue evidence="1">Leaf</tissue>
    </source>
</reference>
<accession>A0A9J5XCR0</accession>
<comment type="caution">
    <text evidence="1">The sequence shown here is derived from an EMBL/GenBank/DDBJ whole genome shotgun (WGS) entry which is preliminary data.</text>
</comment>
<keyword evidence="2" id="KW-1185">Reference proteome</keyword>
<proteinExistence type="predicted"/>
<protein>
    <submittedName>
        <fullName evidence="1">Uncharacterized protein</fullName>
    </submittedName>
</protein>
<dbReference type="Proteomes" id="UP000824120">
    <property type="component" value="Chromosome 9"/>
</dbReference>